<evidence type="ECO:0000313" key="4">
    <source>
        <dbReference type="Proteomes" id="UP000199361"/>
    </source>
</evidence>
<dbReference type="SUPFAM" id="SSF51120">
    <property type="entry name" value="beta-Roll"/>
    <property type="match status" value="1"/>
</dbReference>
<gene>
    <name evidence="3" type="ORF">SAMN05421811_10655</name>
</gene>
<keyword evidence="4" id="KW-1185">Reference proteome</keyword>
<dbReference type="EMBL" id="FOHX01000006">
    <property type="protein sequence ID" value="SEU11838.1"/>
    <property type="molecule type" value="Genomic_DNA"/>
</dbReference>
<feature type="chain" id="PRO_5011795399" description="Hemolysin-type calcium-binding repeat-containing protein" evidence="2">
    <location>
        <begin position="36"/>
        <end position="185"/>
    </location>
</feature>
<evidence type="ECO:0008006" key="5">
    <source>
        <dbReference type="Google" id="ProtNLM"/>
    </source>
</evidence>
<dbReference type="Proteomes" id="UP000199361">
    <property type="component" value="Unassembled WGS sequence"/>
</dbReference>
<accession>A0A1I0JPP2</accession>
<dbReference type="GO" id="GO:0005509">
    <property type="term" value="F:calcium ion binding"/>
    <property type="evidence" value="ECO:0007669"/>
    <property type="project" value="InterPro"/>
</dbReference>
<dbReference type="Pfam" id="PF00353">
    <property type="entry name" value="HemolysinCabind"/>
    <property type="match status" value="1"/>
</dbReference>
<reference evidence="3 4" key="1">
    <citation type="submission" date="2016-10" db="EMBL/GenBank/DDBJ databases">
        <authorList>
            <person name="de Groot N.N."/>
        </authorList>
    </citation>
    <scope>NUCLEOTIDE SEQUENCE [LARGE SCALE GENOMIC DNA]</scope>
    <source>
        <strain evidence="3 4">CGMCC 4.5598</strain>
    </source>
</reference>
<evidence type="ECO:0000313" key="3">
    <source>
        <dbReference type="EMBL" id="SEU11838.1"/>
    </source>
</evidence>
<evidence type="ECO:0000256" key="2">
    <source>
        <dbReference type="SAM" id="SignalP"/>
    </source>
</evidence>
<organism evidence="3 4">
    <name type="scientific">Nonomuraea wenchangensis</name>
    <dbReference type="NCBI Taxonomy" id="568860"/>
    <lineage>
        <taxon>Bacteria</taxon>
        <taxon>Bacillati</taxon>
        <taxon>Actinomycetota</taxon>
        <taxon>Actinomycetes</taxon>
        <taxon>Streptosporangiales</taxon>
        <taxon>Streptosporangiaceae</taxon>
        <taxon>Nonomuraea</taxon>
    </lineage>
</organism>
<protein>
    <recommendedName>
        <fullName evidence="5">Hemolysin-type calcium-binding repeat-containing protein</fullName>
    </recommendedName>
</protein>
<dbReference type="AlphaFoldDB" id="A0A1I0JPP2"/>
<dbReference type="PRINTS" id="PR00313">
    <property type="entry name" value="CABNDNGRPT"/>
</dbReference>
<proteinExistence type="predicted"/>
<dbReference type="InterPro" id="IPR011049">
    <property type="entry name" value="Serralysin-like_metalloprot_C"/>
</dbReference>
<dbReference type="Gene3D" id="2.150.10.10">
    <property type="entry name" value="Serralysin-like metalloprotease, C-terminal"/>
    <property type="match status" value="1"/>
</dbReference>
<dbReference type="RefSeq" id="WP_091083128.1">
    <property type="nucleotide sequence ID" value="NZ_FOHX01000006.1"/>
</dbReference>
<evidence type="ECO:0000256" key="1">
    <source>
        <dbReference type="SAM" id="MobiDB-lite"/>
    </source>
</evidence>
<name>A0A1I0JPP2_9ACTN</name>
<feature type="signal peptide" evidence="2">
    <location>
        <begin position="1"/>
        <end position="35"/>
    </location>
</feature>
<dbReference type="OrthoDB" id="3539959at2"/>
<feature type="compositionally biased region" description="Gly residues" evidence="1">
    <location>
        <begin position="139"/>
        <end position="152"/>
    </location>
</feature>
<dbReference type="STRING" id="568860.SAMN05421811_10655"/>
<feature type="region of interest" description="Disordered" evidence="1">
    <location>
        <begin position="133"/>
        <end position="175"/>
    </location>
</feature>
<keyword evidence="2" id="KW-0732">Signal</keyword>
<sequence length="185" mass="17906">MRNRIGAVRAMGLRALVVGAAAAGPLFAVAGPAHAAGTVDNSGGRLVISSTTTNNAVTVSVSGTNLVVVDTLTTLSAGGSCTQVDAHTVRCPSAGVADMSAVLGPGSDVFTNNTVLPSLVFLGDGADFFQGGSARDQVSGGGGNDRMSGNGGDDTLLGGAGTTDRASGGSGADACTAEIEDTCES</sequence>
<dbReference type="InterPro" id="IPR001343">
    <property type="entry name" value="Hemolysn_Ca-bd"/>
</dbReference>